<gene>
    <name evidence="2" type="ORF">LCGC14_0947240</name>
</gene>
<feature type="domain" description="Thoeris anti-defense 2-like" evidence="1">
    <location>
        <begin position="6"/>
        <end position="74"/>
    </location>
</feature>
<name>A0A0F9NII0_9ZZZZ</name>
<dbReference type="InterPro" id="IPR021361">
    <property type="entry name" value="Tad2-like_dom"/>
</dbReference>
<dbReference type="Pfam" id="PF11195">
    <property type="entry name" value="Tad2-like"/>
    <property type="match status" value="1"/>
</dbReference>
<dbReference type="AlphaFoldDB" id="A0A0F9NII0"/>
<evidence type="ECO:0000313" key="2">
    <source>
        <dbReference type="EMBL" id="KKN19295.1"/>
    </source>
</evidence>
<accession>A0A0F9NII0</accession>
<comment type="caution">
    <text evidence="2">The sequence shown here is derived from an EMBL/GenBank/DDBJ whole genome shotgun (WGS) entry which is preliminary data.</text>
</comment>
<organism evidence="2">
    <name type="scientific">marine sediment metagenome</name>
    <dbReference type="NCBI Taxonomy" id="412755"/>
    <lineage>
        <taxon>unclassified sequences</taxon>
        <taxon>metagenomes</taxon>
        <taxon>ecological metagenomes</taxon>
    </lineage>
</organism>
<protein>
    <recommendedName>
        <fullName evidence="1">Thoeris anti-defense 2-like domain-containing protein</fullName>
    </recommendedName>
</protein>
<reference evidence="2" key="1">
    <citation type="journal article" date="2015" name="Nature">
        <title>Complex archaea that bridge the gap between prokaryotes and eukaryotes.</title>
        <authorList>
            <person name="Spang A."/>
            <person name="Saw J.H."/>
            <person name="Jorgensen S.L."/>
            <person name="Zaremba-Niedzwiedzka K."/>
            <person name="Martijn J."/>
            <person name="Lind A.E."/>
            <person name="van Eijk R."/>
            <person name="Schleper C."/>
            <person name="Guy L."/>
            <person name="Ettema T.J."/>
        </authorList>
    </citation>
    <scope>NUCLEOTIDE SEQUENCE</scope>
</reference>
<proteinExistence type="predicted"/>
<dbReference type="EMBL" id="LAZR01003349">
    <property type="protein sequence ID" value="KKN19295.1"/>
    <property type="molecule type" value="Genomic_DNA"/>
</dbReference>
<sequence length="75" mass="8531">METFGIGKAIKNMRNGAKVSRRGWNGPNQYLGLQRPDVNSKMSLPYIYIRTVHGDLIPWLASQTDLLAEDWVLVE</sequence>
<evidence type="ECO:0000259" key="1">
    <source>
        <dbReference type="Pfam" id="PF11195"/>
    </source>
</evidence>